<protein>
    <recommendedName>
        <fullName evidence="4">DUF4760 domain-containing protein</fullName>
    </recommendedName>
</protein>
<reference evidence="2 3" key="1">
    <citation type="submission" date="2020-09" db="EMBL/GenBank/DDBJ databases">
        <title>Resistance determinants and their genetic context in bacteria from a longitudinal study of pigs reared under conventional and antibiotic-free husbandry practices.</title>
        <authorList>
            <person name="Poulin-Laprade D."/>
            <person name="Brouard J.-S."/>
            <person name="Gagnon N."/>
            <person name="Turcotte A."/>
            <person name="Langlois A."/>
            <person name="Matte J.J."/>
            <person name="Carrillo C.D."/>
            <person name="Zaheer R."/>
            <person name="McAllister T."/>
            <person name="Topp E."/>
            <person name="Talbot G."/>
        </authorList>
    </citation>
    <scope>NUCLEOTIDE SEQUENCE [LARGE SCALE GENOMIC DNA]</scope>
    <source>
        <strain evidence="2 3">Res13-Abat-PEA21-P4-01-A</strain>
    </source>
</reference>
<feature type="transmembrane region" description="Helical" evidence="1">
    <location>
        <begin position="12"/>
        <end position="31"/>
    </location>
</feature>
<feature type="transmembrane region" description="Helical" evidence="1">
    <location>
        <begin position="51"/>
        <end position="71"/>
    </location>
</feature>
<dbReference type="Proteomes" id="UP000594659">
    <property type="component" value="Chromosome"/>
</dbReference>
<gene>
    <name evidence="2" type="ORF">IMO23_10715</name>
</gene>
<evidence type="ECO:0008006" key="4">
    <source>
        <dbReference type="Google" id="ProtNLM"/>
    </source>
</evidence>
<dbReference type="EMBL" id="CP062919">
    <property type="protein sequence ID" value="QPF12104.1"/>
    <property type="molecule type" value="Genomic_DNA"/>
</dbReference>
<evidence type="ECO:0000313" key="2">
    <source>
        <dbReference type="EMBL" id="QPF12104.1"/>
    </source>
</evidence>
<accession>A0A7S8WBM6</accession>
<keyword evidence="1" id="KW-1133">Transmembrane helix</keyword>
<proteinExistence type="predicted"/>
<organism evidence="2 3">
    <name type="scientific">Acinetobacter baumannii</name>
    <dbReference type="NCBI Taxonomy" id="470"/>
    <lineage>
        <taxon>Bacteria</taxon>
        <taxon>Pseudomonadati</taxon>
        <taxon>Pseudomonadota</taxon>
        <taxon>Gammaproteobacteria</taxon>
        <taxon>Moraxellales</taxon>
        <taxon>Moraxellaceae</taxon>
        <taxon>Acinetobacter</taxon>
        <taxon>Acinetobacter calcoaceticus/baumannii complex</taxon>
    </lineage>
</organism>
<keyword evidence="1" id="KW-0472">Membrane</keyword>
<sequence length="220" mass="25761">MLKKSLHDQIKIIGFWTFGGVFWYLVIAFFLKSKYPIFDYSFNLENAYDVIKDALTLAASFLAPVAAFVLFTDWRDEHRAISNEKLSKQISDIISKISPLVGVSYINFDDSEKIVEFRQEYFSYLFEMGRNLIGINSIDKKSEKFIKDTQELNNLLVNIWLSLERQIVLNQELEKITSFDERSEALKRSYTDQINEISIKKSSFIEDFLKKKAEINILYV</sequence>
<keyword evidence="1" id="KW-0812">Transmembrane</keyword>
<evidence type="ECO:0000256" key="1">
    <source>
        <dbReference type="SAM" id="Phobius"/>
    </source>
</evidence>
<dbReference type="AlphaFoldDB" id="A0A7S8WBM6"/>
<name>A0A7S8WBM6_ACIBA</name>
<evidence type="ECO:0000313" key="3">
    <source>
        <dbReference type="Proteomes" id="UP000594659"/>
    </source>
</evidence>
<dbReference type="RefSeq" id="WP_195707445.1">
    <property type="nucleotide sequence ID" value="NZ_CP062919.1"/>
</dbReference>